<dbReference type="AlphaFoldDB" id="A0A372LIG3"/>
<keyword evidence="1" id="KW-0472">Membrane</keyword>
<keyword evidence="1" id="KW-0812">Transmembrane</keyword>
<name>A0A372LIG3_9BACI</name>
<reference evidence="2 3" key="1">
    <citation type="submission" date="2018-08" db="EMBL/GenBank/DDBJ databases">
        <title>Bacillus chawlae sp. nov., Bacillus glennii sp. nov., and Bacillus saganii sp. nov. Isolated from the Vehicle Assembly Building at Kennedy Space Center where the Viking Spacecraft were Assembled.</title>
        <authorList>
            <person name="Seuylemezian A."/>
            <person name="Vaishampayan P."/>
        </authorList>
    </citation>
    <scope>NUCLEOTIDE SEQUENCE [LARGE SCALE GENOMIC DNA]</scope>
    <source>
        <strain evidence="2 3">V44-8</strain>
    </source>
</reference>
<organism evidence="2 3">
    <name type="scientific">Peribacillus glennii</name>
    <dbReference type="NCBI Taxonomy" id="2303991"/>
    <lineage>
        <taxon>Bacteria</taxon>
        <taxon>Bacillati</taxon>
        <taxon>Bacillota</taxon>
        <taxon>Bacilli</taxon>
        <taxon>Bacillales</taxon>
        <taxon>Bacillaceae</taxon>
        <taxon>Peribacillus</taxon>
    </lineage>
</organism>
<dbReference type="Proteomes" id="UP000262939">
    <property type="component" value="Unassembled WGS sequence"/>
</dbReference>
<dbReference type="EMBL" id="QVTD01000003">
    <property type="protein sequence ID" value="RFU66061.1"/>
    <property type="molecule type" value="Genomic_DNA"/>
</dbReference>
<dbReference type="InterPro" id="IPR018672">
    <property type="entry name" value="DUF2140"/>
</dbReference>
<comment type="caution">
    <text evidence="2">The sequence shown here is derived from an EMBL/GenBank/DDBJ whole genome shotgun (WGS) entry which is preliminary data.</text>
</comment>
<gene>
    <name evidence="2" type="ORF">D0466_06035</name>
</gene>
<evidence type="ECO:0000313" key="3">
    <source>
        <dbReference type="Proteomes" id="UP000262939"/>
    </source>
</evidence>
<accession>A0A372LIG3</accession>
<feature type="transmembrane region" description="Helical" evidence="1">
    <location>
        <begin position="9"/>
        <end position="30"/>
    </location>
</feature>
<dbReference type="OrthoDB" id="2412610at2"/>
<keyword evidence="3" id="KW-1185">Reference proteome</keyword>
<evidence type="ECO:0000256" key="1">
    <source>
        <dbReference type="SAM" id="Phobius"/>
    </source>
</evidence>
<dbReference type="Pfam" id="PF09911">
    <property type="entry name" value="DUF2140"/>
    <property type="match status" value="1"/>
</dbReference>
<sequence>MERQKKWKYLFFALLAINLLAFIMVFFLAVQPVEDEKLRPGKSRNEDIQFQVDTNKKDLNRLINQYLAKEGFSGPIHYEVFLADDVQLFGTLPVFGQNVEMKMTFEPKALNNGNLELRQTSVSVGQMNLPVSYVLSFVKERYKTPDWVSIRPADEMIYVSLQNMELKSDIRVKAKTFDLKRDDISFMLTVPSQN</sequence>
<keyword evidence="1" id="KW-1133">Transmembrane helix</keyword>
<proteinExistence type="predicted"/>
<evidence type="ECO:0000313" key="2">
    <source>
        <dbReference type="EMBL" id="RFU66061.1"/>
    </source>
</evidence>
<protein>
    <submittedName>
        <fullName evidence="2">DUF2140 family protein</fullName>
    </submittedName>
</protein>
<dbReference type="RefSeq" id="WP_117322227.1">
    <property type="nucleotide sequence ID" value="NZ_QVTD01000003.1"/>
</dbReference>